<comment type="caution">
    <text evidence="1">The sequence shown here is derived from an EMBL/GenBank/DDBJ whole genome shotgun (WGS) entry which is preliminary data.</text>
</comment>
<proteinExistence type="predicted"/>
<dbReference type="AlphaFoldDB" id="A0A2S6CWN8"/>
<keyword evidence="2" id="KW-1185">Reference proteome</keyword>
<dbReference type="Proteomes" id="UP000239589">
    <property type="component" value="Unassembled WGS sequence"/>
</dbReference>
<protein>
    <submittedName>
        <fullName evidence="1">Uncharacterized protein</fullName>
    </submittedName>
</protein>
<accession>A0A2S6CWN8</accession>
<evidence type="ECO:0000313" key="1">
    <source>
        <dbReference type="EMBL" id="PPJ64102.1"/>
    </source>
</evidence>
<evidence type="ECO:0000313" key="2">
    <source>
        <dbReference type="Proteomes" id="UP000239589"/>
    </source>
</evidence>
<gene>
    <name evidence="1" type="ORF">CUN59_06455</name>
</gene>
<reference evidence="1 2" key="1">
    <citation type="submission" date="2018-02" db="EMBL/GenBank/DDBJ databases">
        <title>Discovery of a pederin family compound in a non-symbiotic bloom-forming cyanobacterium.</title>
        <authorList>
            <person name="Kust A."/>
            <person name="Mares J."/>
            <person name="Jokela J."/>
            <person name="Urajova P."/>
            <person name="Hajek J."/>
            <person name="Saurav K."/>
            <person name="Voracova K."/>
            <person name="Fewer D.P."/>
            <person name="Haapaniemi E."/>
            <person name="Permi P."/>
            <person name="Rehakova K."/>
            <person name="Sivonen K."/>
            <person name="Hrouzek P."/>
        </authorList>
    </citation>
    <scope>NUCLEOTIDE SEQUENCE [LARGE SCALE GENOMIC DNA]</scope>
    <source>
        <strain evidence="1 2">CHARLIE-1</strain>
    </source>
</reference>
<organism evidence="1 2">
    <name type="scientific">Cuspidothrix issatschenkoi CHARLIE-1</name>
    <dbReference type="NCBI Taxonomy" id="2052836"/>
    <lineage>
        <taxon>Bacteria</taxon>
        <taxon>Bacillati</taxon>
        <taxon>Cyanobacteriota</taxon>
        <taxon>Cyanophyceae</taxon>
        <taxon>Nostocales</taxon>
        <taxon>Aphanizomenonaceae</taxon>
        <taxon>Cuspidothrix</taxon>
    </lineage>
</organism>
<dbReference type="OrthoDB" id="513105at2"/>
<dbReference type="RefSeq" id="WP_104387066.1">
    <property type="nucleotide sequence ID" value="NZ_PGEM01000037.1"/>
</dbReference>
<name>A0A2S6CWN8_9CYAN</name>
<dbReference type="EMBL" id="PGEM01000037">
    <property type="protein sequence ID" value="PPJ64102.1"/>
    <property type="molecule type" value="Genomic_DNA"/>
</dbReference>
<sequence>MESLEKQILVLSDKVDAIYSVIERLDIRLSEALSDSSAEKLPPIEGYLDNNQPAYKLIEDVNISETLEHEDVLIDGLVYSEMNYQSRNRQVTPEIQIQRLTTQLTAAYHRIAALEEQLVRQRVY</sequence>